<evidence type="ECO:0000256" key="8">
    <source>
        <dbReference type="PIRSR" id="PIRSR016262-2"/>
    </source>
</evidence>
<comment type="catalytic activity">
    <reaction evidence="5 6">
        <text>octanoyl-[ACP] + L-lysyl-[protein] = N(6)-octanoyl-L-lysyl-[protein] + holo-[ACP] + H(+)</text>
        <dbReference type="Rhea" id="RHEA:17665"/>
        <dbReference type="Rhea" id="RHEA-COMP:9636"/>
        <dbReference type="Rhea" id="RHEA-COMP:9685"/>
        <dbReference type="Rhea" id="RHEA-COMP:9752"/>
        <dbReference type="Rhea" id="RHEA-COMP:9928"/>
        <dbReference type="ChEBI" id="CHEBI:15378"/>
        <dbReference type="ChEBI" id="CHEBI:29969"/>
        <dbReference type="ChEBI" id="CHEBI:64479"/>
        <dbReference type="ChEBI" id="CHEBI:78463"/>
        <dbReference type="ChEBI" id="CHEBI:78809"/>
        <dbReference type="EC" id="2.3.1.181"/>
    </reaction>
</comment>
<evidence type="ECO:0000256" key="9">
    <source>
        <dbReference type="PIRSR" id="PIRSR016262-3"/>
    </source>
</evidence>
<reference evidence="11 12" key="1">
    <citation type="submission" date="2019-06" db="EMBL/GenBank/DDBJ databases">
        <authorList>
            <person name="Lee I."/>
            <person name="Jang G.I."/>
            <person name="Hwang C.Y."/>
        </authorList>
    </citation>
    <scope>NUCLEOTIDE SEQUENCE [LARGE SCALE GENOMIC DNA]</scope>
    <source>
        <strain evidence="11 12">PAMC 28131</strain>
    </source>
</reference>
<comment type="caution">
    <text evidence="11">The sequence shown here is derived from an EMBL/GenBank/DDBJ whole genome shotgun (WGS) entry which is preliminary data.</text>
</comment>
<comment type="subcellular location">
    <subcellularLocation>
        <location evidence="5">Cytoplasm</location>
    </subcellularLocation>
</comment>
<dbReference type="NCBIfam" id="TIGR00214">
    <property type="entry name" value="lipB"/>
    <property type="match status" value="1"/>
</dbReference>
<organism evidence="11 12">
    <name type="scientific">Sandaracinobacter neustonicus</name>
    <dbReference type="NCBI Taxonomy" id="1715348"/>
    <lineage>
        <taxon>Bacteria</taxon>
        <taxon>Pseudomonadati</taxon>
        <taxon>Pseudomonadota</taxon>
        <taxon>Alphaproteobacteria</taxon>
        <taxon>Sphingomonadales</taxon>
        <taxon>Sphingosinicellaceae</taxon>
        <taxon>Sandaracinobacter</taxon>
    </lineage>
</organism>
<evidence type="ECO:0000256" key="5">
    <source>
        <dbReference type="HAMAP-Rule" id="MF_00013"/>
    </source>
</evidence>
<feature type="binding site" evidence="5 8">
    <location>
        <begin position="74"/>
        <end position="81"/>
    </location>
    <ligand>
        <name>substrate</name>
    </ligand>
</feature>
<dbReference type="InterPro" id="IPR020605">
    <property type="entry name" value="Octanoyltransferase_CS"/>
</dbReference>
<dbReference type="OrthoDB" id="9787061at2"/>
<dbReference type="CDD" id="cd16444">
    <property type="entry name" value="LipB"/>
    <property type="match status" value="1"/>
</dbReference>
<dbReference type="InterPro" id="IPR000544">
    <property type="entry name" value="Octanoyltransferase"/>
</dbReference>
<evidence type="ECO:0000256" key="1">
    <source>
        <dbReference type="ARBA" id="ARBA00004821"/>
    </source>
</evidence>
<evidence type="ECO:0000256" key="4">
    <source>
        <dbReference type="ARBA" id="ARBA00024732"/>
    </source>
</evidence>
<dbReference type="GO" id="GO:0033819">
    <property type="term" value="F:lipoyl(octanoyl) transferase activity"/>
    <property type="evidence" value="ECO:0007669"/>
    <property type="project" value="UniProtKB-EC"/>
</dbReference>
<dbReference type="PANTHER" id="PTHR10993">
    <property type="entry name" value="OCTANOYLTRANSFERASE"/>
    <property type="match status" value="1"/>
</dbReference>
<comment type="similarity">
    <text evidence="5 6">Belongs to the LipB family.</text>
</comment>
<dbReference type="InterPro" id="IPR045864">
    <property type="entry name" value="aa-tRNA-synth_II/BPL/LPL"/>
</dbReference>
<evidence type="ECO:0000256" key="3">
    <source>
        <dbReference type="ARBA" id="ARBA00023315"/>
    </source>
</evidence>
<dbReference type="SUPFAM" id="SSF55681">
    <property type="entry name" value="Class II aaRS and biotin synthetases"/>
    <property type="match status" value="1"/>
</dbReference>
<evidence type="ECO:0000313" key="11">
    <source>
        <dbReference type="EMBL" id="TPE58530.1"/>
    </source>
</evidence>
<evidence type="ECO:0000259" key="10">
    <source>
        <dbReference type="PROSITE" id="PS51733"/>
    </source>
</evidence>
<comment type="miscellaneous">
    <text evidence="5">In the reaction, the free carboxyl group of octanoic acid is attached via an amide linkage to the epsilon-amino group of a specific lysine residue of lipoyl domains of lipoate-dependent enzymes.</text>
</comment>
<sequence>METLPDPIWRPFPGLSDYAETVSAMEAHVSAMMSGNVGEEIWLVEHPPVLTAGTSTTAGDLLQPGRFPIHDVGRGGRITYHGPGQRVVYPMLDLGKRGRDVRRYVAGLEAWAIAALGELGIEAGISDAGTGIWVQTRTGLAKIGAIGVRVRRWISFHGLSLNVSTDLGHFSAIVPCGIAGHGVARVVDLAPLATMQALDEALSHNLPVLMHSLSASAPPRIKTLEAASDCR</sequence>
<dbReference type="PANTHER" id="PTHR10993:SF7">
    <property type="entry name" value="LIPOYLTRANSFERASE 2, MITOCHONDRIAL-RELATED"/>
    <property type="match status" value="1"/>
</dbReference>
<dbReference type="PROSITE" id="PS51733">
    <property type="entry name" value="BPL_LPL_CATALYTIC"/>
    <property type="match status" value="1"/>
</dbReference>
<dbReference type="Pfam" id="PF21948">
    <property type="entry name" value="LplA-B_cat"/>
    <property type="match status" value="1"/>
</dbReference>
<dbReference type="HAMAP" id="MF_00013">
    <property type="entry name" value="LipB"/>
    <property type="match status" value="1"/>
</dbReference>
<evidence type="ECO:0000256" key="2">
    <source>
        <dbReference type="ARBA" id="ARBA00022679"/>
    </source>
</evidence>
<dbReference type="GO" id="GO:0005737">
    <property type="term" value="C:cytoplasm"/>
    <property type="evidence" value="ECO:0007669"/>
    <property type="project" value="UniProtKB-SubCell"/>
</dbReference>
<feature type="binding site" evidence="5 8">
    <location>
        <begin position="158"/>
        <end position="160"/>
    </location>
    <ligand>
        <name>substrate</name>
    </ligand>
</feature>
<evidence type="ECO:0000313" key="12">
    <source>
        <dbReference type="Proteomes" id="UP000319897"/>
    </source>
</evidence>
<dbReference type="UniPathway" id="UPA00538">
    <property type="reaction ID" value="UER00592"/>
</dbReference>
<gene>
    <name evidence="5 11" type="primary">lipB</name>
    <name evidence="11" type="ORF">FJQ54_15810</name>
</gene>
<dbReference type="Gene3D" id="3.30.930.10">
    <property type="entry name" value="Bira Bifunctional Protein, Domain 2"/>
    <property type="match status" value="1"/>
</dbReference>
<keyword evidence="5" id="KW-0963">Cytoplasm</keyword>
<dbReference type="AlphaFoldDB" id="A0A501XD69"/>
<name>A0A501XD69_9SPHN</name>
<dbReference type="NCBIfam" id="NF010921">
    <property type="entry name" value="PRK14341.1"/>
    <property type="match status" value="1"/>
</dbReference>
<dbReference type="Proteomes" id="UP000319897">
    <property type="component" value="Unassembled WGS sequence"/>
</dbReference>
<proteinExistence type="inferred from homology"/>
<dbReference type="RefSeq" id="WP_140929383.1">
    <property type="nucleotide sequence ID" value="NZ_VFSU01000034.1"/>
</dbReference>
<comment type="function">
    <text evidence="4 5 6">Catalyzes the transfer of endogenously produced octanoic acid from octanoyl-acyl-carrier-protein onto the lipoyl domains of lipoate-dependent enzymes. Lipoyl-ACP can also act as a substrate although octanoyl-ACP is likely to be the physiological substrate.</text>
</comment>
<protein>
    <recommendedName>
        <fullName evidence="5 6">Octanoyltransferase</fullName>
        <ecNumber evidence="5 6">2.3.1.181</ecNumber>
    </recommendedName>
    <alternativeName>
        <fullName evidence="5">Lipoate-protein ligase B</fullName>
    </alternativeName>
    <alternativeName>
        <fullName evidence="5">Lipoyl/octanoyl transferase</fullName>
    </alternativeName>
    <alternativeName>
        <fullName evidence="5">Octanoyl-[acyl-carrier-protein]-protein N-octanoyltransferase</fullName>
    </alternativeName>
</protein>
<dbReference type="EC" id="2.3.1.181" evidence="5 6"/>
<evidence type="ECO:0000256" key="7">
    <source>
        <dbReference type="PIRSR" id="PIRSR016262-1"/>
    </source>
</evidence>
<accession>A0A501XD69</accession>
<comment type="pathway">
    <text evidence="1 5 6">Protein modification; protein lipoylation via endogenous pathway; protein N(6)-(lipoyl)lysine from octanoyl-[acyl-carrier-protein]: step 1/2.</text>
</comment>
<dbReference type="EMBL" id="VFSU01000034">
    <property type="protein sequence ID" value="TPE58530.1"/>
    <property type="molecule type" value="Genomic_DNA"/>
</dbReference>
<dbReference type="GO" id="GO:0009249">
    <property type="term" value="P:protein lipoylation"/>
    <property type="evidence" value="ECO:0007669"/>
    <property type="project" value="InterPro"/>
</dbReference>
<dbReference type="PIRSF" id="PIRSF016262">
    <property type="entry name" value="LPLase"/>
    <property type="match status" value="1"/>
</dbReference>
<keyword evidence="2 5" id="KW-0808">Transferase</keyword>
<feature type="binding site" evidence="5 8">
    <location>
        <begin position="145"/>
        <end position="147"/>
    </location>
    <ligand>
        <name>substrate</name>
    </ligand>
</feature>
<keyword evidence="12" id="KW-1185">Reference proteome</keyword>
<dbReference type="PROSITE" id="PS01313">
    <property type="entry name" value="LIPB"/>
    <property type="match status" value="1"/>
</dbReference>
<evidence type="ECO:0000256" key="6">
    <source>
        <dbReference type="PIRNR" id="PIRNR016262"/>
    </source>
</evidence>
<feature type="site" description="Lowers pKa of active site Cys" evidence="5 9">
    <location>
        <position position="142"/>
    </location>
</feature>
<feature type="domain" description="BPL/LPL catalytic" evidence="10">
    <location>
        <begin position="35"/>
        <end position="214"/>
    </location>
</feature>
<feature type="active site" description="Acyl-thioester intermediate" evidence="5 7">
    <location>
        <position position="176"/>
    </location>
</feature>
<keyword evidence="3 5" id="KW-0012">Acyltransferase</keyword>
<dbReference type="InterPro" id="IPR004143">
    <property type="entry name" value="BPL_LPL_catalytic"/>
</dbReference>